<dbReference type="STRING" id="749414.SBI_01458"/>
<dbReference type="PATRIC" id="fig|749414.3.peg.1493"/>
<sequence length="86" mass="9260">MNFSYVELSSVPGRNTAMALPTGLAVAEIWAGLGLSYAAPRLPRSCPNLAVATTVYFAAVLSRWPRKGAARATTEEWGDTPRPSRH</sequence>
<accession>D7CDR4</accession>
<evidence type="ECO:0000313" key="3">
    <source>
        <dbReference type="Proteomes" id="UP000000377"/>
    </source>
</evidence>
<dbReference type="AlphaFoldDB" id="D7CDR4"/>
<dbReference type="KEGG" id="sbh:SBI_01458"/>
<feature type="region of interest" description="Disordered" evidence="1">
    <location>
        <begin position="67"/>
        <end position="86"/>
    </location>
</feature>
<organism evidence="2 3">
    <name type="scientific">Streptomyces bingchenggensis (strain BCW-1)</name>
    <dbReference type="NCBI Taxonomy" id="749414"/>
    <lineage>
        <taxon>Bacteria</taxon>
        <taxon>Bacillati</taxon>
        <taxon>Actinomycetota</taxon>
        <taxon>Actinomycetes</taxon>
        <taxon>Kitasatosporales</taxon>
        <taxon>Streptomycetaceae</taxon>
        <taxon>Streptomyces</taxon>
    </lineage>
</organism>
<evidence type="ECO:0000256" key="1">
    <source>
        <dbReference type="SAM" id="MobiDB-lite"/>
    </source>
</evidence>
<dbReference type="EMBL" id="CP002047">
    <property type="protein sequence ID" value="ADI04579.1"/>
    <property type="molecule type" value="Genomic_DNA"/>
</dbReference>
<dbReference type="Proteomes" id="UP000000377">
    <property type="component" value="Chromosome"/>
</dbReference>
<reference evidence="2 3" key="1">
    <citation type="journal article" date="2010" name="J. Bacteriol.">
        <title>Genome sequence of the milbemycin-producing bacterium Streptomyces bingchenggensis.</title>
        <authorList>
            <person name="Wang X.J."/>
            <person name="Yan Y.J."/>
            <person name="Zhang B."/>
            <person name="An J."/>
            <person name="Wang J.J."/>
            <person name="Tian J."/>
            <person name="Jiang L."/>
            <person name="Chen Y.H."/>
            <person name="Huang S.X."/>
            <person name="Yin M."/>
            <person name="Zhang J."/>
            <person name="Gao A.L."/>
            <person name="Liu C.X."/>
            <person name="Zhu Z.X."/>
            <person name="Xiang W.S."/>
        </authorList>
    </citation>
    <scope>NUCLEOTIDE SEQUENCE [LARGE SCALE GENOMIC DNA]</scope>
    <source>
        <strain evidence="2 3">BCW-1</strain>
    </source>
</reference>
<protein>
    <submittedName>
        <fullName evidence="2">Uncharacterized protein</fullName>
    </submittedName>
</protein>
<dbReference type="HOGENOM" id="CLU_2496457_0_0_11"/>
<keyword evidence="3" id="KW-1185">Reference proteome</keyword>
<proteinExistence type="predicted"/>
<evidence type="ECO:0000313" key="2">
    <source>
        <dbReference type="EMBL" id="ADI04579.1"/>
    </source>
</evidence>
<gene>
    <name evidence="2" type="ordered locus">SBI_01458</name>
</gene>
<name>D7CDR4_STRBB</name>